<dbReference type="EMBL" id="LVXZ01000201">
    <property type="protein sequence ID" value="OAP87618.1"/>
    <property type="molecule type" value="Genomic_DNA"/>
</dbReference>
<organism evidence="1 2">
    <name type="scientific">Acidithiobacillus ferrooxidans</name>
    <name type="common">Thiobacillus ferrooxidans</name>
    <dbReference type="NCBI Taxonomy" id="920"/>
    <lineage>
        <taxon>Bacteria</taxon>
        <taxon>Pseudomonadati</taxon>
        <taxon>Pseudomonadota</taxon>
        <taxon>Acidithiobacillia</taxon>
        <taxon>Acidithiobacillales</taxon>
        <taxon>Acidithiobacillaceae</taxon>
        <taxon>Acidithiobacillus</taxon>
    </lineage>
</organism>
<proteinExistence type="predicted"/>
<reference evidence="1 2" key="1">
    <citation type="submission" date="2016-04" db="EMBL/GenBank/DDBJ databases">
        <title>Acidithiobacillus ferrooxidans genome sequencing and assembly.</title>
        <authorList>
            <person name="Zhou Z."/>
        </authorList>
    </citation>
    <scope>NUCLEOTIDE SEQUENCE [LARGE SCALE GENOMIC DNA]</scope>
    <source>
        <strain evidence="1 2">BY0502</strain>
    </source>
</reference>
<dbReference type="SUPFAM" id="SSF140683">
    <property type="entry name" value="SP0561-like"/>
    <property type="match status" value="1"/>
</dbReference>
<dbReference type="OrthoDB" id="5297184at2"/>
<comment type="caution">
    <text evidence="1">The sequence shown here is derived from an EMBL/GenBank/DDBJ whole genome shotgun (WGS) entry which is preliminary data.</text>
</comment>
<dbReference type="Gene3D" id="1.10.3910.10">
    <property type="entry name" value="SP0561-like"/>
    <property type="match status" value="1"/>
</dbReference>
<dbReference type="AlphaFoldDB" id="A0A179B7F1"/>
<sequence length="72" mass="8096">MARAELLTQPMHVLLQAHPVLVALLEERGIHCGECFVADRETLAGVAIMHHIDPDELLAEWARREEALSRTD</sequence>
<dbReference type="InterPro" id="IPR038062">
    <property type="entry name" value="ScdA-like_N_sf"/>
</dbReference>
<evidence type="ECO:0000313" key="1">
    <source>
        <dbReference type="EMBL" id="OAP87618.1"/>
    </source>
</evidence>
<accession>A0A179B7F1</accession>
<keyword evidence="2" id="KW-1185">Reference proteome</keyword>
<protein>
    <recommendedName>
        <fullName evidence="3">DUF1858 domain-containing protein</fullName>
    </recommendedName>
</protein>
<dbReference type="GeneID" id="89662522"/>
<name>A0A179B7F1_ACIFR</name>
<gene>
    <name evidence="1" type="ORF">A4H96_12950</name>
</gene>
<evidence type="ECO:0000313" key="2">
    <source>
        <dbReference type="Proteomes" id="UP000078302"/>
    </source>
</evidence>
<dbReference type="RefSeq" id="WP_064219974.1">
    <property type="nucleotide sequence ID" value="NZ_LVXZ01000201.1"/>
</dbReference>
<dbReference type="Proteomes" id="UP000078302">
    <property type="component" value="Unassembled WGS sequence"/>
</dbReference>
<evidence type="ECO:0008006" key="3">
    <source>
        <dbReference type="Google" id="ProtNLM"/>
    </source>
</evidence>